<dbReference type="EMBL" id="LJCO01000008">
    <property type="protein sequence ID" value="KPV45502.1"/>
    <property type="molecule type" value="Genomic_DNA"/>
</dbReference>
<protein>
    <submittedName>
        <fullName evidence="2">Uncharacterized protein</fullName>
    </submittedName>
</protein>
<feature type="transmembrane region" description="Helical" evidence="1">
    <location>
        <begin position="64"/>
        <end position="83"/>
    </location>
</feature>
<sequence length="161" mass="18135">MVLNIALGFILPWIFGVFLYRKHPLIVLAVAPFASVVSFVINAVGFGLELWNLAPYTRIETLSALPLDIGLYPVLGCWCIVLIRRFGRSLSMVLVFSIGTTLLEGFAVFIGHASYGNGWNLAWTFISYLVAYVVVYKFYTLIRHVLTAGWSKYEASTRFDR</sequence>
<comment type="caution">
    <text evidence="2">The sequence shown here is derived from an EMBL/GenBank/DDBJ whole genome shotgun (WGS) entry which is preliminary data.</text>
</comment>
<accession>A0A0P9CJL2</accession>
<name>A0A0P9CJL2_9BACL</name>
<dbReference type="PATRIC" id="fig|471514.4.peg.100"/>
<keyword evidence="1" id="KW-1133">Transmembrane helix</keyword>
<reference evidence="2 3" key="1">
    <citation type="submission" date="2015-09" db="EMBL/GenBank/DDBJ databases">
        <title>Draft genome sequence of Alicyclobacillus ferrooxydans DSM 22381.</title>
        <authorList>
            <person name="Hemp J."/>
        </authorList>
    </citation>
    <scope>NUCLEOTIDE SEQUENCE [LARGE SCALE GENOMIC DNA]</scope>
    <source>
        <strain evidence="2 3">TC-34</strain>
    </source>
</reference>
<dbReference type="Proteomes" id="UP000050482">
    <property type="component" value="Unassembled WGS sequence"/>
</dbReference>
<dbReference type="NCBIfam" id="NF041644">
    <property type="entry name" value="CBO0543_fam"/>
    <property type="match status" value="1"/>
</dbReference>
<feature type="transmembrane region" description="Helical" evidence="1">
    <location>
        <begin position="90"/>
        <end position="115"/>
    </location>
</feature>
<dbReference type="RefSeq" id="WP_169787822.1">
    <property type="nucleotide sequence ID" value="NZ_LJCO01000008.1"/>
</dbReference>
<dbReference type="InterPro" id="IPR048147">
    <property type="entry name" value="CBO0543-like"/>
</dbReference>
<evidence type="ECO:0000256" key="1">
    <source>
        <dbReference type="SAM" id="Phobius"/>
    </source>
</evidence>
<keyword evidence="1" id="KW-0812">Transmembrane</keyword>
<evidence type="ECO:0000313" key="3">
    <source>
        <dbReference type="Proteomes" id="UP000050482"/>
    </source>
</evidence>
<proteinExistence type="predicted"/>
<feature type="transmembrane region" description="Helical" evidence="1">
    <location>
        <begin position="25"/>
        <end position="44"/>
    </location>
</feature>
<gene>
    <name evidence="2" type="ORF">AN477_00645</name>
</gene>
<dbReference type="AlphaFoldDB" id="A0A0P9CJL2"/>
<organism evidence="2 3">
    <name type="scientific">Alicyclobacillus ferrooxydans</name>
    <dbReference type="NCBI Taxonomy" id="471514"/>
    <lineage>
        <taxon>Bacteria</taxon>
        <taxon>Bacillati</taxon>
        <taxon>Bacillota</taxon>
        <taxon>Bacilli</taxon>
        <taxon>Bacillales</taxon>
        <taxon>Alicyclobacillaceae</taxon>
        <taxon>Alicyclobacillus</taxon>
    </lineage>
</organism>
<keyword evidence="3" id="KW-1185">Reference proteome</keyword>
<evidence type="ECO:0000313" key="2">
    <source>
        <dbReference type="EMBL" id="KPV45502.1"/>
    </source>
</evidence>
<feature type="transmembrane region" description="Helical" evidence="1">
    <location>
        <begin position="121"/>
        <end position="142"/>
    </location>
</feature>
<keyword evidence="1" id="KW-0472">Membrane</keyword>